<keyword evidence="2 10" id="KW-0132">Cell division</keyword>
<evidence type="ECO:0000256" key="3">
    <source>
        <dbReference type="ARBA" id="ARBA00022676"/>
    </source>
</evidence>
<dbReference type="InterPro" id="IPR004276">
    <property type="entry name" value="GlycoTrans_28_N"/>
</dbReference>
<dbReference type="Pfam" id="PF03033">
    <property type="entry name" value="Glyco_transf_28"/>
    <property type="match status" value="1"/>
</dbReference>
<comment type="subcellular location">
    <subcellularLocation>
        <location evidence="10">Cell membrane</location>
        <topology evidence="10">Peripheral membrane protein</topology>
        <orientation evidence="10">Cytoplasmic side</orientation>
    </subcellularLocation>
</comment>
<feature type="binding site" evidence="10">
    <location>
        <position position="126"/>
    </location>
    <ligand>
        <name>UDP-N-acetyl-alpha-D-glucosamine</name>
        <dbReference type="ChEBI" id="CHEBI:57705"/>
    </ligand>
</feature>
<comment type="similarity">
    <text evidence="10">Belongs to the glycosyltransferase 28 family. MurG subfamily.</text>
</comment>
<evidence type="ECO:0000256" key="5">
    <source>
        <dbReference type="ARBA" id="ARBA00022960"/>
    </source>
</evidence>
<dbReference type="PANTHER" id="PTHR21015">
    <property type="entry name" value="UDP-N-ACETYLGLUCOSAMINE--N-ACETYLMURAMYL-(PENTAPEPTIDE) PYROPHOSPHORYL-UNDECAPRENOL N-ACETYLGLUCOSAMINE TRANSFERASE 1"/>
    <property type="match status" value="1"/>
</dbReference>
<evidence type="ECO:0000313" key="13">
    <source>
        <dbReference type="EMBL" id="MDF2097217.1"/>
    </source>
</evidence>
<gene>
    <name evidence="10 13" type="primary">murG</name>
    <name evidence="13" type="ORF">P2G67_14650</name>
</gene>
<dbReference type="Pfam" id="PF04101">
    <property type="entry name" value="Glyco_tran_28_C"/>
    <property type="match status" value="1"/>
</dbReference>
<keyword evidence="3 10" id="KW-0328">Glycosyltransferase</keyword>
<proteinExistence type="inferred from homology"/>
<comment type="catalytic activity">
    <reaction evidence="10">
        <text>di-trans,octa-cis-undecaprenyl diphospho-N-acetyl-alpha-D-muramoyl-L-alanyl-D-glutamyl-meso-2,6-diaminopimeloyl-D-alanyl-D-alanine + UDP-N-acetyl-alpha-D-glucosamine = di-trans,octa-cis-undecaprenyl diphospho-[N-acetyl-alpha-D-glucosaminyl-(1-&gt;4)]-N-acetyl-alpha-D-muramoyl-L-alanyl-D-glutamyl-meso-2,6-diaminopimeloyl-D-alanyl-D-alanine + UDP + H(+)</text>
        <dbReference type="Rhea" id="RHEA:31227"/>
        <dbReference type="ChEBI" id="CHEBI:15378"/>
        <dbReference type="ChEBI" id="CHEBI:57705"/>
        <dbReference type="ChEBI" id="CHEBI:58223"/>
        <dbReference type="ChEBI" id="CHEBI:61387"/>
        <dbReference type="ChEBI" id="CHEBI:61388"/>
        <dbReference type="EC" id="2.4.1.227"/>
    </reaction>
</comment>
<dbReference type="NCBIfam" id="TIGR01133">
    <property type="entry name" value="murG"/>
    <property type="match status" value="1"/>
</dbReference>
<dbReference type="HAMAP" id="MF_00033">
    <property type="entry name" value="MurG"/>
    <property type="match status" value="1"/>
</dbReference>
<evidence type="ECO:0000256" key="2">
    <source>
        <dbReference type="ARBA" id="ARBA00022618"/>
    </source>
</evidence>
<feature type="binding site" evidence="10">
    <location>
        <position position="169"/>
    </location>
    <ligand>
        <name>UDP-N-acetyl-alpha-D-glucosamine</name>
        <dbReference type="ChEBI" id="CHEBI:57705"/>
    </ligand>
</feature>
<dbReference type="EC" id="2.4.1.227" evidence="10"/>
<evidence type="ECO:0000256" key="6">
    <source>
        <dbReference type="ARBA" id="ARBA00022984"/>
    </source>
</evidence>
<dbReference type="SUPFAM" id="SSF53756">
    <property type="entry name" value="UDP-Glycosyltransferase/glycogen phosphorylase"/>
    <property type="match status" value="1"/>
</dbReference>
<keyword evidence="6 10" id="KW-0573">Peptidoglycan synthesis</keyword>
<keyword evidence="7 10" id="KW-0472">Membrane</keyword>
<evidence type="ECO:0000256" key="1">
    <source>
        <dbReference type="ARBA" id="ARBA00022475"/>
    </source>
</evidence>
<dbReference type="InterPro" id="IPR006009">
    <property type="entry name" value="GlcNAc_MurG"/>
</dbReference>
<feature type="domain" description="Glycosyl transferase family 28 C-terminal" evidence="12">
    <location>
        <begin position="191"/>
        <end position="357"/>
    </location>
</feature>
<feature type="binding site" evidence="10">
    <location>
        <begin position="15"/>
        <end position="17"/>
    </location>
    <ligand>
        <name>UDP-N-acetyl-alpha-D-glucosamine</name>
        <dbReference type="ChEBI" id="CHEBI:57705"/>
    </ligand>
</feature>
<sequence>MTGAPNRIMLAAGGTGGHLFPAQATARALVARGAEVVLVTDSRGAGFGNDLPQVSTRRIAAGSPQRGGALGKLRAGFDLLRGYLQARRLIRQLRPKAVLGFGGYPSVPPLLAARHLKVRALLHEQNQVLGRANRMLAARADVIATSFPEVAGVPEGARERIVLTGNPVRAAVAAVGSKPYPRPEADGRLCLLITGGSQGAQAFDELLPDAIAQLPAALRARLDVVQQLRSRDRAEVKAIYDAAGVRAVLQPFFDDMPQRLTAAHLLICRAGASTVAELAAAGRPAILIPYPFAADDHQQGNAEAFAAAGAGWVLRQRDITAASLAGRLGELLADGDTLVQAAAAARAFARDDAAERLADLLCGDGNNARGVNKEAAA</sequence>
<keyword evidence="9 10" id="KW-0961">Cell wall biogenesis/degradation</keyword>
<keyword evidence="1 10" id="KW-1003">Cell membrane</keyword>
<keyword evidence="14" id="KW-1185">Reference proteome</keyword>
<dbReference type="EMBL" id="JARHUD010000010">
    <property type="protein sequence ID" value="MDF2097217.1"/>
    <property type="molecule type" value="Genomic_DNA"/>
</dbReference>
<organism evidence="13 14">
    <name type="scientific">Aquibaculum arenosum</name>
    <dbReference type="NCBI Taxonomy" id="3032591"/>
    <lineage>
        <taxon>Bacteria</taxon>
        <taxon>Pseudomonadati</taxon>
        <taxon>Pseudomonadota</taxon>
        <taxon>Alphaproteobacteria</taxon>
        <taxon>Rhodospirillales</taxon>
        <taxon>Rhodovibrionaceae</taxon>
        <taxon>Aquibaculum</taxon>
    </lineage>
</organism>
<dbReference type="Proteomes" id="UP001215503">
    <property type="component" value="Unassembled WGS sequence"/>
</dbReference>
<feature type="binding site" evidence="10">
    <location>
        <position position="197"/>
    </location>
    <ligand>
        <name>UDP-N-acetyl-alpha-D-glucosamine</name>
        <dbReference type="ChEBI" id="CHEBI:57705"/>
    </ligand>
</feature>
<dbReference type="CDD" id="cd03785">
    <property type="entry name" value="GT28_MurG"/>
    <property type="match status" value="1"/>
</dbReference>
<accession>A0ABT5YQF7</accession>
<evidence type="ECO:0000313" key="14">
    <source>
        <dbReference type="Proteomes" id="UP001215503"/>
    </source>
</evidence>
<keyword evidence="5 10" id="KW-0133">Cell shape</keyword>
<dbReference type="GO" id="GO:0016757">
    <property type="term" value="F:glycosyltransferase activity"/>
    <property type="evidence" value="ECO:0007669"/>
    <property type="project" value="UniProtKB-KW"/>
</dbReference>
<evidence type="ECO:0000259" key="11">
    <source>
        <dbReference type="Pfam" id="PF03033"/>
    </source>
</evidence>
<protein>
    <recommendedName>
        <fullName evidence="10">UDP-N-acetylglucosamine--N-acetylmuramyl-(pentapeptide) pyrophosphoryl-undecaprenol N-acetylglucosamine transferase</fullName>
        <ecNumber evidence="10">2.4.1.227</ecNumber>
    </recommendedName>
    <alternativeName>
        <fullName evidence="10">Undecaprenyl-PP-MurNAc-pentapeptide-UDPGlcNAc GlcNAc transferase</fullName>
    </alternativeName>
</protein>
<evidence type="ECO:0000256" key="9">
    <source>
        <dbReference type="ARBA" id="ARBA00023316"/>
    </source>
</evidence>
<feature type="domain" description="Glycosyltransferase family 28 N-terminal" evidence="11">
    <location>
        <begin position="8"/>
        <end position="144"/>
    </location>
</feature>
<comment type="pathway">
    <text evidence="10">Cell wall biogenesis; peptidoglycan biosynthesis.</text>
</comment>
<dbReference type="PANTHER" id="PTHR21015:SF22">
    <property type="entry name" value="GLYCOSYLTRANSFERASE"/>
    <property type="match status" value="1"/>
</dbReference>
<name>A0ABT5YQF7_9PROT</name>
<evidence type="ECO:0000256" key="4">
    <source>
        <dbReference type="ARBA" id="ARBA00022679"/>
    </source>
</evidence>
<comment type="caution">
    <text evidence="10">Lacks conserved residue(s) required for the propagation of feature annotation.</text>
</comment>
<dbReference type="Gene3D" id="3.40.50.2000">
    <property type="entry name" value="Glycogen Phosphorylase B"/>
    <property type="match status" value="2"/>
</dbReference>
<evidence type="ECO:0000256" key="8">
    <source>
        <dbReference type="ARBA" id="ARBA00023306"/>
    </source>
</evidence>
<comment type="function">
    <text evidence="10">Cell wall formation. Catalyzes the transfer of a GlcNAc subunit on undecaprenyl-pyrophosphoryl-MurNAc-pentapeptide (lipid intermediate I) to form undecaprenyl-pyrophosphoryl-MurNAc-(pentapeptide)GlcNAc (lipid intermediate II).</text>
</comment>
<evidence type="ECO:0000259" key="12">
    <source>
        <dbReference type="Pfam" id="PF04101"/>
    </source>
</evidence>
<dbReference type="InterPro" id="IPR007235">
    <property type="entry name" value="Glyco_trans_28_C"/>
</dbReference>
<evidence type="ECO:0000256" key="7">
    <source>
        <dbReference type="ARBA" id="ARBA00023136"/>
    </source>
</evidence>
<keyword evidence="4 10" id="KW-0808">Transferase</keyword>
<reference evidence="13 14" key="1">
    <citation type="submission" date="2023-03" db="EMBL/GenBank/DDBJ databases">
        <title>Fodinicurvata sp. CAU 1616 isolated from sea sendiment.</title>
        <authorList>
            <person name="Kim W."/>
        </authorList>
    </citation>
    <scope>NUCLEOTIDE SEQUENCE [LARGE SCALE GENOMIC DNA]</scope>
    <source>
        <strain evidence="13 14">CAU 1616</strain>
    </source>
</reference>
<feature type="binding site" evidence="10">
    <location>
        <position position="298"/>
    </location>
    <ligand>
        <name>UDP-N-acetyl-alpha-D-glucosamine</name>
        <dbReference type="ChEBI" id="CHEBI:57705"/>
    </ligand>
</feature>
<dbReference type="RefSeq" id="WP_275823996.1">
    <property type="nucleotide sequence ID" value="NZ_JARHUD010000010.1"/>
</dbReference>
<keyword evidence="8 10" id="KW-0131">Cell cycle</keyword>
<evidence type="ECO:0000256" key="10">
    <source>
        <dbReference type="HAMAP-Rule" id="MF_00033"/>
    </source>
</evidence>
<comment type="caution">
    <text evidence="13">The sequence shown here is derived from an EMBL/GenBank/DDBJ whole genome shotgun (WGS) entry which is preliminary data.</text>
</comment>